<comment type="caution">
    <text evidence="1">The sequence shown here is derived from an EMBL/GenBank/DDBJ whole genome shotgun (WGS) entry which is preliminary data.</text>
</comment>
<dbReference type="PANTHER" id="PTHR36448:SF2">
    <property type="entry name" value="CUPIN TYPE-1 DOMAIN-CONTAINING PROTEIN"/>
    <property type="match status" value="1"/>
</dbReference>
<gene>
    <name evidence="1" type="ORF">LARI1_G007602</name>
</gene>
<evidence type="ECO:0000313" key="1">
    <source>
        <dbReference type="EMBL" id="TVY14834.1"/>
    </source>
</evidence>
<evidence type="ECO:0008006" key="3">
    <source>
        <dbReference type="Google" id="ProtNLM"/>
    </source>
</evidence>
<dbReference type="Gene3D" id="2.60.120.10">
    <property type="entry name" value="Jelly Rolls"/>
    <property type="match status" value="1"/>
</dbReference>
<sequence>MRVQTHLQDTLNMAVHPEIYHLQPTSFVPNNRLPVLIYRNVLPQPHNEQSAQEMLEKNHWTKKANSLFGFLLRLTKLQGNVGSTVFQGHPTLLIGRGPHDNDEERSVSTELEPGDVIILPAGVAHCSIDGDSDYRSIGLYPE</sequence>
<dbReference type="Proteomes" id="UP000469559">
    <property type="component" value="Unassembled WGS sequence"/>
</dbReference>
<feature type="non-terminal residue" evidence="1">
    <location>
        <position position="1"/>
    </location>
</feature>
<proteinExistence type="predicted"/>
<dbReference type="OrthoDB" id="2446447at2759"/>
<dbReference type="PANTHER" id="PTHR36448">
    <property type="entry name" value="BLR7373 PROTEIN"/>
    <property type="match status" value="1"/>
</dbReference>
<accession>A0A8T9B489</accession>
<dbReference type="InterPro" id="IPR014710">
    <property type="entry name" value="RmlC-like_jellyroll"/>
</dbReference>
<dbReference type="SUPFAM" id="SSF51182">
    <property type="entry name" value="RmlC-like cupins"/>
    <property type="match status" value="1"/>
</dbReference>
<reference evidence="1 2" key="1">
    <citation type="submission" date="2018-05" db="EMBL/GenBank/DDBJ databases">
        <title>Whole genome sequencing for identification of molecular markers to develop diagnostic detection tools for the regulated plant pathogen Lachnellula willkommii.</title>
        <authorList>
            <person name="Giroux E."/>
            <person name="Bilodeau G."/>
        </authorList>
    </citation>
    <scope>NUCLEOTIDE SEQUENCE [LARGE SCALE GENOMIC DNA]</scope>
    <source>
        <strain evidence="1 2">CBS 203.66</strain>
    </source>
</reference>
<organism evidence="1 2">
    <name type="scientific">Lachnellula arida</name>
    <dbReference type="NCBI Taxonomy" id="1316785"/>
    <lineage>
        <taxon>Eukaryota</taxon>
        <taxon>Fungi</taxon>
        <taxon>Dikarya</taxon>
        <taxon>Ascomycota</taxon>
        <taxon>Pezizomycotina</taxon>
        <taxon>Leotiomycetes</taxon>
        <taxon>Helotiales</taxon>
        <taxon>Lachnaceae</taxon>
        <taxon>Lachnellula</taxon>
    </lineage>
</organism>
<evidence type="ECO:0000313" key="2">
    <source>
        <dbReference type="Proteomes" id="UP000469559"/>
    </source>
</evidence>
<dbReference type="EMBL" id="QGMF01000606">
    <property type="protein sequence ID" value="TVY14834.1"/>
    <property type="molecule type" value="Genomic_DNA"/>
</dbReference>
<dbReference type="AlphaFoldDB" id="A0A8T9B489"/>
<keyword evidence="2" id="KW-1185">Reference proteome</keyword>
<dbReference type="InterPro" id="IPR011051">
    <property type="entry name" value="RmlC_Cupin_sf"/>
</dbReference>
<dbReference type="InterPro" id="IPR047121">
    <property type="entry name" value="YjiB-like"/>
</dbReference>
<name>A0A8T9B489_9HELO</name>
<protein>
    <recommendedName>
        <fullName evidence="3">Cupin type-1 domain-containing protein</fullName>
    </recommendedName>
</protein>